<evidence type="ECO:0008006" key="3">
    <source>
        <dbReference type="Google" id="ProtNLM"/>
    </source>
</evidence>
<reference evidence="1 2" key="1">
    <citation type="journal article" date="2013" name="Genome Announc.">
        <title>Draft Genome Sequence of an Anaerobic and Extremophilic Bacterium, Caldanaerobacter yonseiensis, Isolated from a Geothermal Hot Stream.</title>
        <authorList>
            <person name="Lee S.J."/>
            <person name="Lee Y.J."/>
            <person name="Park G.S."/>
            <person name="Kim B.C."/>
            <person name="Lee S.J."/>
            <person name="Shin J.H."/>
            <person name="Lee D.W."/>
        </authorList>
    </citation>
    <scope>NUCLEOTIDE SEQUENCE [LARGE SCALE GENOMIC DNA]</scope>
    <source>
        <strain evidence="1 2">KB-1</strain>
    </source>
</reference>
<gene>
    <name evidence="1" type="ORF">O163_06645</name>
</gene>
<evidence type="ECO:0000313" key="2">
    <source>
        <dbReference type="Proteomes" id="UP000016856"/>
    </source>
</evidence>
<dbReference type="EMBL" id="AXDC01000014">
    <property type="protein sequence ID" value="ERM92153.1"/>
    <property type="molecule type" value="Genomic_DNA"/>
</dbReference>
<accession>U5CQ81</accession>
<dbReference type="AlphaFoldDB" id="U5CQ81"/>
<sequence>MAPRKTEPRTKLVSVTFTEDEYEAVKKAALMTDRSLAALVRWAAIKYLREVDLLPSGEIAKEEISDERSV</sequence>
<proteinExistence type="predicted"/>
<dbReference type="PATRIC" id="fig|1388761.3.peg.1335"/>
<dbReference type="RefSeq" id="WP_022587838.1">
    <property type="nucleotide sequence ID" value="NZ_AXDC01000014.1"/>
</dbReference>
<organism evidence="1 2">
    <name type="scientific">Caldanaerobacter subterraneus subsp. yonseiensis KB-1</name>
    <dbReference type="NCBI Taxonomy" id="1388761"/>
    <lineage>
        <taxon>Bacteria</taxon>
        <taxon>Bacillati</taxon>
        <taxon>Bacillota</taxon>
        <taxon>Clostridia</taxon>
        <taxon>Thermoanaerobacterales</taxon>
        <taxon>Thermoanaerobacteraceae</taxon>
        <taxon>Caldanaerobacter</taxon>
    </lineage>
</organism>
<name>U5CQ81_CALSX</name>
<evidence type="ECO:0000313" key="1">
    <source>
        <dbReference type="EMBL" id="ERM92153.1"/>
    </source>
</evidence>
<comment type="caution">
    <text evidence="1">The sequence shown here is derived from an EMBL/GenBank/DDBJ whole genome shotgun (WGS) entry which is preliminary data.</text>
</comment>
<protein>
    <recommendedName>
        <fullName evidence="3">CopG family transcriptional regulator</fullName>
    </recommendedName>
</protein>
<dbReference type="Proteomes" id="UP000016856">
    <property type="component" value="Unassembled WGS sequence"/>
</dbReference>